<feature type="domain" description="NB-ARC" evidence="1">
    <location>
        <begin position="23"/>
        <end position="62"/>
    </location>
</feature>
<dbReference type="AlphaFoldDB" id="A0A811R949"/>
<evidence type="ECO:0000313" key="2">
    <source>
        <dbReference type="EMBL" id="CAD6266677.1"/>
    </source>
</evidence>
<evidence type="ECO:0000313" key="3">
    <source>
        <dbReference type="Proteomes" id="UP000604825"/>
    </source>
</evidence>
<sequence length="66" mass="7235">MTSEFNDSSIVGKKIEMDTKELGQLLITNDNHYDIKVVSIVGTGGMGKTTLAQKIFNETTIQQTSN</sequence>
<organism evidence="2 3">
    <name type="scientific">Miscanthus lutarioriparius</name>
    <dbReference type="NCBI Taxonomy" id="422564"/>
    <lineage>
        <taxon>Eukaryota</taxon>
        <taxon>Viridiplantae</taxon>
        <taxon>Streptophyta</taxon>
        <taxon>Embryophyta</taxon>
        <taxon>Tracheophyta</taxon>
        <taxon>Spermatophyta</taxon>
        <taxon>Magnoliopsida</taxon>
        <taxon>Liliopsida</taxon>
        <taxon>Poales</taxon>
        <taxon>Poaceae</taxon>
        <taxon>PACMAD clade</taxon>
        <taxon>Panicoideae</taxon>
        <taxon>Andropogonodae</taxon>
        <taxon>Andropogoneae</taxon>
        <taxon>Saccharinae</taxon>
        <taxon>Miscanthus</taxon>
    </lineage>
</organism>
<dbReference type="PANTHER" id="PTHR19338">
    <property type="entry name" value="TRANSLOCASE OF INNER MITOCHONDRIAL MEMBRANE 13 HOMOLOG"/>
    <property type="match status" value="1"/>
</dbReference>
<dbReference type="EMBL" id="CAJGYO010000014">
    <property type="protein sequence ID" value="CAD6266677.1"/>
    <property type="molecule type" value="Genomic_DNA"/>
</dbReference>
<dbReference type="Gene3D" id="3.40.50.300">
    <property type="entry name" value="P-loop containing nucleotide triphosphate hydrolases"/>
    <property type="match status" value="1"/>
</dbReference>
<comment type="caution">
    <text evidence="2">The sequence shown here is derived from an EMBL/GenBank/DDBJ whole genome shotgun (WGS) entry which is preliminary data.</text>
</comment>
<dbReference type="GO" id="GO:0043531">
    <property type="term" value="F:ADP binding"/>
    <property type="evidence" value="ECO:0007669"/>
    <property type="project" value="InterPro"/>
</dbReference>
<keyword evidence="3" id="KW-1185">Reference proteome</keyword>
<dbReference type="PANTHER" id="PTHR19338:SF0">
    <property type="entry name" value="MITOCHONDRIAL IMPORT INNER MEMBRANE TRANSLOCASE SUBUNIT TIM13"/>
    <property type="match status" value="1"/>
</dbReference>
<dbReference type="OrthoDB" id="646284at2759"/>
<proteinExistence type="predicted"/>
<reference evidence="2" key="1">
    <citation type="submission" date="2020-10" db="EMBL/GenBank/DDBJ databases">
        <authorList>
            <person name="Han B."/>
            <person name="Lu T."/>
            <person name="Zhao Q."/>
            <person name="Huang X."/>
            <person name="Zhao Y."/>
        </authorList>
    </citation>
    <scope>NUCLEOTIDE SEQUENCE</scope>
</reference>
<dbReference type="SUPFAM" id="SSF52540">
    <property type="entry name" value="P-loop containing nucleoside triphosphate hydrolases"/>
    <property type="match status" value="1"/>
</dbReference>
<gene>
    <name evidence="2" type="ORF">NCGR_LOCUS49982</name>
</gene>
<protein>
    <recommendedName>
        <fullName evidence="1">NB-ARC domain-containing protein</fullName>
    </recommendedName>
</protein>
<dbReference type="InterPro" id="IPR027417">
    <property type="entry name" value="P-loop_NTPase"/>
</dbReference>
<dbReference type="Proteomes" id="UP000604825">
    <property type="component" value="Unassembled WGS sequence"/>
</dbReference>
<evidence type="ECO:0000259" key="1">
    <source>
        <dbReference type="Pfam" id="PF00931"/>
    </source>
</evidence>
<dbReference type="InterPro" id="IPR002182">
    <property type="entry name" value="NB-ARC"/>
</dbReference>
<name>A0A811R949_9POAL</name>
<accession>A0A811R949</accession>
<dbReference type="Pfam" id="PF00931">
    <property type="entry name" value="NB-ARC"/>
    <property type="match status" value="1"/>
</dbReference>